<evidence type="ECO:0000313" key="2">
    <source>
        <dbReference type="Proteomes" id="UP000186230"/>
    </source>
</evidence>
<gene>
    <name evidence="1" type="ORF">GRFL_0069</name>
</gene>
<dbReference type="InterPro" id="IPR038636">
    <property type="entry name" value="Wzi_sf"/>
</dbReference>
<reference evidence="1 2" key="1">
    <citation type="submission" date="2016-07" db="EMBL/GenBank/DDBJ databases">
        <title>Multi-omics approach to identify versatile polysaccharide utilization systems of a marine flavobacterium Gramella flava.</title>
        <authorList>
            <person name="Tang K."/>
        </authorList>
    </citation>
    <scope>NUCLEOTIDE SEQUENCE [LARGE SCALE GENOMIC DNA]</scope>
    <source>
        <strain evidence="1 2">JLT2011</strain>
    </source>
</reference>
<keyword evidence="2" id="KW-1185">Reference proteome</keyword>
<sequence length="452" mass="50930">MRRLFPLFILLHSFCLFSQTEYSAEFSGVGLASSNGEMPFWFYSNTKGRIDQKTNLMGLFSGKGTFDTSDESFVEMGAGAFFSEGYDNNLKLDEAYIAFTSPKIGVVVGKKHKKDLFRGLSASNESILWSLNAGAIPGIRLFTTDPFFISGKDHGFGVTGSWEEYLLDDDRYVENTRLHHKSFHFVYRSQTEFQVSVGLQHFVQWGGVSPDFGKLPSSFQDYTKIITGGTGEDSVGGQEVNALGNQLGSYELKVRAKIQNLDFQFLYNHIFEDGSGLKMGNLPDGRYSLYVEDNRDSFWGVPWFKAFILEYYYLENQSRNRQGSSVDGSDNYFSNNLYRSGWTYNNFTIGNPFIIANTPQGIGIKYNIVSAIHMGITGEILNDQPYKLLLSYRSIYGKKDSFIADPKKIISPFFELALLQGDYQLNLQLGADINSGESSNFGVGLSFRQEFF</sequence>
<dbReference type="Gene3D" id="2.40.160.130">
    <property type="entry name" value="Capsule assembly protein Wzi"/>
    <property type="match status" value="1"/>
</dbReference>
<accession>A0A1L7I0S1</accession>
<evidence type="ECO:0000313" key="1">
    <source>
        <dbReference type="EMBL" id="APU66793.1"/>
    </source>
</evidence>
<dbReference type="Proteomes" id="UP000186230">
    <property type="component" value="Chromosome"/>
</dbReference>
<dbReference type="STRING" id="1229726.GRFL_0069"/>
<dbReference type="EMBL" id="CP016359">
    <property type="protein sequence ID" value="APU66793.1"/>
    <property type="molecule type" value="Genomic_DNA"/>
</dbReference>
<organism evidence="1 2">
    <name type="scientific">Christiangramia flava JLT2011</name>
    <dbReference type="NCBI Taxonomy" id="1229726"/>
    <lineage>
        <taxon>Bacteria</taxon>
        <taxon>Pseudomonadati</taxon>
        <taxon>Bacteroidota</taxon>
        <taxon>Flavobacteriia</taxon>
        <taxon>Flavobacteriales</taxon>
        <taxon>Flavobacteriaceae</taxon>
        <taxon>Christiangramia</taxon>
    </lineage>
</organism>
<proteinExistence type="predicted"/>
<dbReference type="KEGG" id="gfl:GRFL_0069"/>
<dbReference type="RefSeq" id="WP_083642478.1">
    <property type="nucleotide sequence ID" value="NZ_AMRU01000010.1"/>
</dbReference>
<name>A0A1L7I0S1_9FLAO</name>
<dbReference type="AlphaFoldDB" id="A0A1L7I0S1"/>
<dbReference type="Pfam" id="PF14052">
    <property type="entry name" value="Caps_assemb_Wzi"/>
    <property type="match status" value="1"/>
</dbReference>
<protein>
    <submittedName>
        <fullName evidence="1">Uncharacterized protein</fullName>
    </submittedName>
</protein>
<dbReference type="InterPro" id="IPR026950">
    <property type="entry name" value="Caps_assemb_Wzi"/>
</dbReference>
<dbReference type="OrthoDB" id="596512at2"/>